<geneLocation type="plasmid" evidence="1">
    <name>unnamed</name>
</geneLocation>
<organism evidence="1">
    <name type="scientific">Mycobacteroides abscessus subsp. massiliense</name>
    <dbReference type="NCBI Taxonomy" id="1962118"/>
    <lineage>
        <taxon>Bacteria</taxon>
        <taxon>Bacillati</taxon>
        <taxon>Actinomycetota</taxon>
        <taxon>Actinomycetes</taxon>
        <taxon>Mycobacteriales</taxon>
        <taxon>Mycobacteriaceae</taxon>
        <taxon>Mycobacteroides</taxon>
        <taxon>Mycobacteroides abscessus</taxon>
    </lineage>
</organism>
<dbReference type="AlphaFoldDB" id="A0A4D8S1K1"/>
<name>A0A4D8S1K1_9MYCO</name>
<dbReference type="RefSeq" id="WP_074338059.1">
    <property type="nucleotide sequence ID" value="NZ_FVGR01000012.1"/>
</dbReference>
<proteinExistence type="predicted"/>
<sequence length="189" mass="20944">MTIYPAIYQHRVEAGLWPTRDRIVLKHWEAWTPDPDEQQPPAPALSLDGWITTRHPRKTFGAGGLLSNFGAADGSRMWVHTGPRRPQARTLFDCDLRSFFVVHAPASGPPELLLEGSYGPPATARRCGVLTRIKEELLFAWSLATASTPNPYQQQLAARNAIKNQTAQKEWAKNLKPGGGITPAIETVR</sequence>
<protein>
    <submittedName>
        <fullName evidence="1">Uncharacterized protein</fullName>
    </submittedName>
</protein>
<dbReference type="EMBL" id="CP022232">
    <property type="protein sequence ID" value="QCO28925.1"/>
    <property type="molecule type" value="Genomic_DNA"/>
</dbReference>
<keyword evidence="1" id="KW-0614">Plasmid</keyword>
<gene>
    <name evidence="1" type="ORF">CFE69_23550</name>
</gene>
<reference evidence="1" key="1">
    <citation type="submission" date="2017-06" db="EMBL/GenBank/DDBJ databases">
        <title>Antibiotic Resistance Genes in Clinically Isolated Mycobacterium abscessus strains.</title>
        <authorList>
            <person name="Carvalho N.F.G."/>
            <person name="Chimara E."/>
            <person name="Leao S.L.P.C."/>
            <person name="Costa S.F."/>
            <person name="Souza M."/>
            <person name="Morais C."/>
            <person name="Amgarten D.E."/>
            <person name="Setubal J.C."/>
        </authorList>
    </citation>
    <scope>NUCLEOTIDE SEQUENCE</scope>
    <source>
        <strain evidence="1">381</strain>
        <plasmid evidence="1">unnamed</plasmid>
    </source>
</reference>
<evidence type="ECO:0000313" key="1">
    <source>
        <dbReference type="EMBL" id="QCO28925.1"/>
    </source>
</evidence>
<accession>A0A4D8S1K1</accession>